<dbReference type="SUPFAM" id="SSF57889">
    <property type="entry name" value="Cysteine-rich domain"/>
    <property type="match status" value="2"/>
</dbReference>
<name>A0A6D2IWG3_9BRAS</name>
<feature type="domain" description="DC1" evidence="2">
    <location>
        <begin position="279"/>
        <end position="322"/>
    </location>
</feature>
<comment type="caution">
    <text evidence="3">The sequence shown here is derived from an EMBL/GenBank/DDBJ whole genome shotgun (WGS) entry which is preliminary data.</text>
</comment>
<reference evidence="3" key="1">
    <citation type="submission" date="2020-01" db="EMBL/GenBank/DDBJ databases">
        <authorList>
            <person name="Mishra B."/>
        </authorList>
    </citation>
    <scope>NUCLEOTIDE SEQUENCE [LARGE SCALE GENOMIC DNA]</scope>
</reference>
<sequence length="503" mass="57452">MDTDSETKLISLISQLSLLNNHVSRYWDSKSIPLIFQIISLIRSMNLDSQPKPESELMSLVKQTISLFNSLDLDSLPKPMSKLISLFFQKNALGNSEDSDLDSKLDLKFSGLASKALRLEPELELISPIHQVLLHVTSMNSKLKKLISLSPQVKVSLRERKFQVCEEVLWRSKNKWYCLPGSWEKFMLRKGEDASHFLCGGCKGENHIEYDKAPVVTKHPLHPKHFLQLVLLEYYSGTRKCYCCDEDLIKVFYYCSSCDFAMNIACVENPPVLSIDHPKWHEHTLALFPRRASLTCNVCALSDSSSPIYMCPPCDFVVHLKCTSLPRVIRISRHLHRISFTPSFDQGDWSCGVCRTKIDSDYGGYSCIRVGCLYAAHSRCATQSNVWDGIELEGEPEETEEEEVAPFVRISDGIIQHFSHEHHHLRLDENTGRDYDEDKQCQACVAPIYFGNFYYCMQCDFILHETCANFPRKTYHPIHPHMLTLAIGYDGVYGISSGHMFSL</sequence>
<dbReference type="InterPro" id="IPR046349">
    <property type="entry name" value="C1-like_sf"/>
</dbReference>
<dbReference type="Gene3D" id="3.30.40.10">
    <property type="entry name" value="Zinc/RING finger domain, C3HC4 (zinc finger)"/>
    <property type="match status" value="1"/>
</dbReference>
<evidence type="ECO:0000313" key="3">
    <source>
        <dbReference type="EMBL" id="CAA7032905.1"/>
    </source>
</evidence>
<dbReference type="Pfam" id="PF03107">
    <property type="entry name" value="C1_2"/>
    <property type="match status" value="4"/>
</dbReference>
<proteinExistence type="predicted"/>
<accession>A0A6D2IWG3</accession>
<feature type="domain" description="DC1" evidence="2">
    <location>
        <begin position="220"/>
        <end position="267"/>
    </location>
</feature>
<dbReference type="EMBL" id="CACVBM020001129">
    <property type="protein sequence ID" value="CAA7032905.1"/>
    <property type="molecule type" value="Genomic_DNA"/>
</dbReference>
<keyword evidence="1" id="KW-0677">Repeat</keyword>
<dbReference type="InterPro" id="IPR004146">
    <property type="entry name" value="DC1"/>
</dbReference>
<dbReference type="AlphaFoldDB" id="A0A6D2IWG3"/>
<dbReference type="Proteomes" id="UP000467841">
    <property type="component" value="Unassembled WGS sequence"/>
</dbReference>
<organism evidence="3 4">
    <name type="scientific">Microthlaspi erraticum</name>
    <dbReference type="NCBI Taxonomy" id="1685480"/>
    <lineage>
        <taxon>Eukaryota</taxon>
        <taxon>Viridiplantae</taxon>
        <taxon>Streptophyta</taxon>
        <taxon>Embryophyta</taxon>
        <taxon>Tracheophyta</taxon>
        <taxon>Spermatophyta</taxon>
        <taxon>Magnoliopsida</taxon>
        <taxon>eudicotyledons</taxon>
        <taxon>Gunneridae</taxon>
        <taxon>Pentapetalae</taxon>
        <taxon>rosids</taxon>
        <taxon>malvids</taxon>
        <taxon>Brassicales</taxon>
        <taxon>Brassicaceae</taxon>
        <taxon>Coluteocarpeae</taxon>
        <taxon>Microthlaspi</taxon>
    </lineage>
</organism>
<feature type="domain" description="DC1" evidence="2">
    <location>
        <begin position="333"/>
        <end position="381"/>
    </location>
</feature>
<gene>
    <name evidence="3" type="ORF">MERR_LOCUS20140</name>
</gene>
<keyword evidence="4" id="KW-1185">Reference proteome</keyword>
<evidence type="ECO:0000256" key="1">
    <source>
        <dbReference type="ARBA" id="ARBA00022737"/>
    </source>
</evidence>
<dbReference type="InterPro" id="IPR053192">
    <property type="entry name" value="Vacuole_Formation_Reg"/>
</dbReference>
<protein>
    <recommendedName>
        <fullName evidence="2">DC1 domain-containing protein</fullName>
    </recommendedName>
</protein>
<evidence type="ECO:0000313" key="4">
    <source>
        <dbReference type="Proteomes" id="UP000467841"/>
    </source>
</evidence>
<dbReference type="PANTHER" id="PTHR32410">
    <property type="entry name" value="CYSTEINE/HISTIDINE-RICH C1 DOMAIN FAMILY PROTEIN"/>
    <property type="match status" value="1"/>
</dbReference>
<feature type="domain" description="DC1" evidence="2">
    <location>
        <begin position="418"/>
        <end position="468"/>
    </location>
</feature>
<evidence type="ECO:0000259" key="2">
    <source>
        <dbReference type="Pfam" id="PF03107"/>
    </source>
</evidence>
<dbReference type="InterPro" id="IPR013083">
    <property type="entry name" value="Znf_RING/FYVE/PHD"/>
</dbReference>
<dbReference type="PANTHER" id="PTHR32410:SF153">
    <property type="entry name" value="CHP-RICH ZINC FINGER PROTEIN-LIKE-RELATED"/>
    <property type="match status" value="1"/>
</dbReference>
<dbReference type="OrthoDB" id="1024584at2759"/>